<feature type="domain" description="Pyruvate ferredoxin oxidoreductase beta subunit C-terminal" evidence="11">
    <location>
        <begin position="236"/>
        <end position="296"/>
    </location>
</feature>
<comment type="cofactor">
    <cofactor evidence="3">
        <name>[4Fe-4S] cluster</name>
        <dbReference type="ChEBI" id="CHEBI:49883"/>
    </cofactor>
</comment>
<evidence type="ECO:0000313" key="12">
    <source>
        <dbReference type="EMBL" id="CUT03141.1"/>
    </source>
</evidence>
<keyword evidence="4" id="KW-0479">Metal-binding</keyword>
<organism evidence="12 13">
    <name type="scientific">Candidatus Chryseopegocella kryptomonas</name>
    <dbReference type="NCBI Taxonomy" id="1633643"/>
    <lineage>
        <taxon>Bacteria</taxon>
        <taxon>Pseudomonadati</taxon>
        <taxon>Candidatus Kryptoniota</taxon>
        <taxon>Candidatus Chryseopegocella</taxon>
    </lineage>
</organism>
<evidence type="ECO:0000256" key="5">
    <source>
        <dbReference type="ARBA" id="ARBA00022842"/>
    </source>
</evidence>
<dbReference type="GO" id="GO:0016625">
    <property type="term" value="F:oxidoreductase activity, acting on the aldehyde or oxo group of donors, iron-sulfur protein as acceptor"/>
    <property type="evidence" value="ECO:0007669"/>
    <property type="project" value="UniProtKB-ARBA"/>
</dbReference>
<dbReference type="Pfam" id="PF02775">
    <property type="entry name" value="TPP_enzyme_C"/>
    <property type="match status" value="1"/>
</dbReference>
<dbReference type="InterPro" id="IPR011766">
    <property type="entry name" value="TPP_enzyme_TPP-bd"/>
</dbReference>
<evidence type="ECO:0000259" key="11">
    <source>
        <dbReference type="Pfam" id="PF12367"/>
    </source>
</evidence>
<dbReference type="GO" id="GO:0045333">
    <property type="term" value="P:cellular respiration"/>
    <property type="evidence" value="ECO:0007669"/>
    <property type="project" value="UniProtKB-ARBA"/>
</dbReference>
<dbReference type="RefSeq" id="WP_092350297.1">
    <property type="nucleotide sequence ID" value="NZ_CZVW01000015.1"/>
</dbReference>
<dbReference type="InterPro" id="IPR032686">
    <property type="entry name" value="PFO_beta_C"/>
</dbReference>
<evidence type="ECO:0000256" key="1">
    <source>
        <dbReference type="ARBA" id="ARBA00001946"/>
    </source>
</evidence>
<comment type="cofactor">
    <cofactor evidence="1">
        <name>Mg(2+)</name>
        <dbReference type="ChEBI" id="CHEBI:18420"/>
    </cofactor>
</comment>
<dbReference type="CDD" id="cd03375">
    <property type="entry name" value="TPP_OGFOR"/>
    <property type="match status" value="1"/>
</dbReference>
<dbReference type="NCBIfam" id="TIGR02177">
    <property type="entry name" value="PorB_KorB"/>
    <property type="match status" value="1"/>
</dbReference>
<evidence type="ECO:0000256" key="3">
    <source>
        <dbReference type="ARBA" id="ARBA00001966"/>
    </source>
</evidence>
<dbReference type="PANTHER" id="PTHR48084:SF2">
    <property type="entry name" value="PYRUVATE FERREDOXIN_FLAVODOXIN OXIDOREDUCTASE, BETA SUBUNIT"/>
    <property type="match status" value="1"/>
</dbReference>
<dbReference type="Proteomes" id="UP000199197">
    <property type="component" value="Unassembled WGS sequence"/>
</dbReference>
<reference evidence="13" key="1">
    <citation type="submission" date="2015-11" db="EMBL/GenBank/DDBJ databases">
        <authorList>
            <person name="Varghese N."/>
        </authorList>
    </citation>
    <scope>NUCLEOTIDE SEQUENCE [LARGE SCALE GENOMIC DNA]</scope>
    <source>
        <strain evidence="13">JGI-23</strain>
    </source>
</reference>
<dbReference type="PANTHER" id="PTHR48084">
    <property type="entry name" value="2-OXOGLUTARATE OXIDOREDUCTASE SUBUNIT KORB-RELATED"/>
    <property type="match status" value="1"/>
</dbReference>
<evidence type="ECO:0000256" key="2">
    <source>
        <dbReference type="ARBA" id="ARBA00001964"/>
    </source>
</evidence>
<evidence type="ECO:0000256" key="6">
    <source>
        <dbReference type="ARBA" id="ARBA00023002"/>
    </source>
</evidence>
<dbReference type="InterPro" id="IPR051457">
    <property type="entry name" value="2-oxoacid:Fd_oxidoreductase"/>
</dbReference>
<dbReference type="GO" id="GO:0044281">
    <property type="term" value="P:small molecule metabolic process"/>
    <property type="evidence" value="ECO:0007669"/>
    <property type="project" value="UniProtKB-ARBA"/>
</dbReference>
<evidence type="ECO:0000256" key="7">
    <source>
        <dbReference type="ARBA" id="ARBA00023004"/>
    </source>
</evidence>
<keyword evidence="8" id="KW-0411">Iron-sulfur</keyword>
<evidence type="ECO:0000313" key="13">
    <source>
        <dbReference type="Proteomes" id="UP000199197"/>
    </source>
</evidence>
<dbReference type="SUPFAM" id="SSF52518">
    <property type="entry name" value="Thiamin diphosphate-binding fold (THDP-binding)"/>
    <property type="match status" value="1"/>
</dbReference>
<comment type="cofactor">
    <cofactor evidence="2">
        <name>thiamine diphosphate</name>
        <dbReference type="ChEBI" id="CHEBI:58937"/>
    </cofactor>
</comment>
<keyword evidence="9" id="KW-0786">Thiamine pyrophosphate</keyword>
<proteinExistence type="predicted"/>
<evidence type="ECO:0000256" key="9">
    <source>
        <dbReference type="ARBA" id="ARBA00023052"/>
    </source>
</evidence>
<accession>A0A0P1NWZ4</accession>
<dbReference type="GO" id="GO:0051536">
    <property type="term" value="F:iron-sulfur cluster binding"/>
    <property type="evidence" value="ECO:0007669"/>
    <property type="project" value="UniProtKB-KW"/>
</dbReference>
<dbReference type="OrthoDB" id="9775140at2"/>
<keyword evidence="13" id="KW-1185">Reference proteome</keyword>
<dbReference type="AlphaFoldDB" id="A0A0P1NWZ4"/>
<dbReference type="Gene3D" id="3.40.50.970">
    <property type="match status" value="1"/>
</dbReference>
<dbReference type="InterPro" id="IPR011896">
    <property type="entry name" value="OFOB"/>
</dbReference>
<name>A0A0P1NWZ4_9BACT</name>
<evidence type="ECO:0000256" key="4">
    <source>
        <dbReference type="ARBA" id="ARBA00022723"/>
    </source>
</evidence>
<dbReference type="InterPro" id="IPR053399">
    <property type="entry name" value="2-oxoacid:Fd_oxidored_beta"/>
</dbReference>
<keyword evidence="7" id="KW-0408">Iron</keyword>
<protein>
    <submittedName>
        <fullName evidence="12">2-oxoglutarate ferredoxin oxidoreductase subunit beta</fullName>
    </submittedName>
</protein>
<dbReference type="EMBL" id="CZVW01000015">
    <property type="protein sequence ID" value="CUT03141.1"/>
    <property type="molecule type" value="Genomic_DNA"/>
</dbReference>
<dbReference type="InterPro" id="IPR029061">
    <property type="entry name" value="THDP-binding"/>
</dbReference>
<dbReference type="NCBIfam" id="NF041171">
    <property type="entry name" value="Oxoac_fdxbeta_Archa"/>
    <property type="match status" value="1"/>
</dbReference>
<keyword evidence="5" id="KW-0460">Magnesium</keyword>
<sequence length="334" mass="37144">MAIKIDEIKKLTLEEYKTDVHNDWCPGCGDFGILQSVQLALFELGIPRHKAVVFSGIGCSGKTPHYVNVYGIHTLHGRAVPFAIGAKLANPDLNVIVVGGDGDGLGIGVGHFVSSGRRNVNLTYIVYNNAVYGLTKGQASPTLKLGMKTKSLPKPNINDAVNPIALALVSGYTFIARGYAYDVKHLKEIIKKAILHKGLAFIDVLQPCPTYNDINTKDWYSGKDRIDPVTGKPIPRIYKLEENGYDPYVHNPDDPNEIQQKWIQVVERSLEWGDKIPIGIFYVNEHVSSYEERIQGTIEHYLEKPPAHQKISLSDGRTNVKIDRLLAEFTTRVI</sequence>
<feature type="domain" description="Thiamine pyrophosphate enzyme TPP-binding" evidence="10">
    <location>
        <begin position="57"/>
        <end position="204"/>
    </location>
</feature>
<evidence type="ECO:0000256" key="8">
    <source>
        <dbReference type="ARBA" id="ARBA00023014"/>
    </source>
</evidence>
<dbReference type="Pfam" id="PF12367">
    <property type="entry name" value="PFO_beta_C"/>
    <property type="match status" value="1"/>
</dbReference>
<dbReference type="GO" id="GO:0046872">
    <property type="term" value="F:metal ion binding"/>
    <property type="evidence" value="ECO:0007669"/>
    <property type="project" value="UniProtKB-KW"/>
</dbReference>
<keyword evidence="6" id="KW-0560">Oxidoreductase</keyword>
<evidence type="ECO:0000259" key="10">
    <source>
        <dbReference type="Pfam" id="PF02775"/>
    </source>
</evidence>
<gene>
    <name evidence="12" type="ORF">JGI23_01410</name>
</gene>
<dbReference type="GO" id="GO:0030976">
    <property type="term" value="F:thiamine pyrophosphate binding"/>
    <property type="evidence" value="ECO:0007669"/>
    <property type="project" value="InterPro"/>
</dbReference>